<dbReference type="EC" id="3.1.1.47" evidence="1"/>
<dbReference type="GO" id="GO:0016042">
    <property type="term" value="P:lipid catabolic process"/>
    <property type="evidence" value="ECO:0007669"/>
    <property type="project" value="UniProtKB-KW"/>
</dbReference>
<evidence type="ECO:0000256" key="1">
    <source>
        <dbReference type="ARBA" id="ARBA00013201"/>
    </source>
</evidence>
<dbReference type="Gene3D" id="3.40.50.1820">
    <property type="entry name" value="alpha/beta hydrolase"/>
    <property type="match status" value="1"/>
</dbReference>
<name>A0A5C3EVJ6_9BASI</name>
<feature type="compositionally biased region" description="Low complexity" evidence="5">
    <location>
        <begin position="70"/>
        <end position="82"/>
    </location>
</feature>
<evidence type="ECO:0000313" key="6">
    <source>
        <dbReference type="EMBL" id="SPO35111.1"/>
    </source>
</evidence>
<evidence type="ECO:0000256" key="3">
    <source>
        <dbReference type="ARBA" id="ARBA00022963"/>
    </source>
</evidence>
<feature type="compositionally biased region" description="Basic and acidic residues" evidence="5">
    <location>
        <begin position="657"/>
        <end position="667"/>
    </location>
</feature>
<feature type="region of interest" description="Disordered" evidence="5">
    <location>
        <begin position="565"/>
        <end position="667"/>
    </location>
</feature>
<dbReference type="SUPFAM" id="SSF53474">
    <property type="entry name" value="alpha/beta-Hydrolases"/>
    <property type="match status" value="1"/>
</dbReference>
<reference evidence="6 7" key="1">
    <citation type="submission" date="2018-03" db="EMBL/GenBank/DDBJ databases">
        <authorList>
            <person name="Guldener U."/>
        </authorList>
    </citation>
    <scope>NUCLEOTIDE SEQUENCE [LARGE SCALE GENOMIC DNA]</scope>
    <source>
        <strain evidence="6 7">DAOM196992</strain>
    </source>
</reference>
<dbReference type="InterPro" id="IPR029058">
    <property type="entry name" value="AB_hydrolase_fold"/>
</dbReference>
<feature type="compositionally biased region" description="Basic and acidic residues" evidence="5">
    <location>
        <begin position="565"/>
        <end position="585"/>
    </location>
</feature>
<evidence type="ECO:0000256" key="2">
    <source>
        <dbReference type="ARBA" id="ARBA00022801"/>
    </source>
</evidence>
<feature type="region of interest" description="Disordered" evidence="5">
    <location>
        <begin position="191"/>
        <end position="235"/>
    </location>
</feature>
<gene>
    <name evidence="6" type="ORF">PSFLO_00582</name>
</gene>
<organism evidence="6 7">
    <name type="scientific">Pseudozyma flocculosa</name>
    <dbReference type="NCBI Taxonomy" id="84751"/>
    <lineage>
        <taxon>Eukaryota</taxon>
        <taxon>Fungi</taxon>
        <taxon>Dikarya</taxon>
        <taxon>Basidiomycota</taxon>
        <taxon>Ustilaginomycotina</taxon>
        <taxon>Ustilaginomycetes</taxon>
        <taxon>Ustilaginales</taxon>
        <taxon>Ustilaginaceae</taxon>
        <taxon>Pseudozyma</taxon>
    </lineage>
</organism>
<keyword evidence="7" id="KW-1185">Reference proteome</keyword>
<sequence>MGLPPYSGPFQVGVIDLEIPVRQPRSFCDNVVKPDELNRPTRRAKREAKRAQDQATKAKGADPTAAHQHSTSQGSSPAQSSGHNAAATEENIGLDEGDGEGGVPTWSPFTSGSKTSTLHLETVLFAVYYPCKPLAKAEARRYTQVAWLGRPKHTGVGALFKYLGQYGPFAIPASPAVFTLLRAKMPALAGPPLADPDKLRKRAKPSSSQQQQDQQQGRQGQRQKGDRATAGNFGQLPPQLPVVIFSHGLAGNRLSYSQFCGELASYGLVVVALEHRDGSGVSSIVRGEEAPSKSQRTDSLGGGGGGDEKGKARPSHPKAQVPYFSFEKIGLNSFSDSPTDDEVNLRRDQIEMRHAEIEECLYVLDQINQGHGPEIVRRSTRKLCTKLAGRGVDGTSEQLPSDSILKQAEPLSDWKGKLDLQLPTLCGHSFGGATVLEMMRCEDKCRPFPLAIVLDPWVAPVRDPDEDHEARGKMKKPVYVLNSESFTIWEDHFAKLKRICLDGRRANANARGWLMTLCGSKHTDFSDYPFLLPRVFRSTVGPRKTIEVFVKATYVQMGLMRQRLREEEDRPGVKVYGDEAMRDESGSVDGGEQEAGGVEAMQNGGREQQHAESSGRALGYGGNPPQADEQPADPASPRPIAQHSDDASPARSAASDADERRTAKERGFITDGRMVQLIDADRDAEEVHAQLERITAEWNYERARPKSLMSLFMLYYGFQPGLEKPGRVLIHQV</sequence>
<feature type="region of interest" description="Disordered" evidence="5">
    <location>
        <begin position="282"/>
        <end position="317"/>
    </location>
</feature>
<proteinExistence type="predicted"/>
<keyword evidence="3" id="KW-0442">Lipid degradation</keyword>
<feature type="compositionally biased region" description="Low complexity" evidence="5">
    <location>
        <begin position="624"/>
        <end position="635"/>
    </location>
</feature>
<protein>
    <recommendedName>
        <fullName evidence="1">1-alkyl-2-acetylglycerophosphocholine esterase</fullName>
        <ecNumber evidence="1">3.1.1.47</ecNumber>
    </recommendedName>
</protein>
<dbReference type="PANTHER" id="PTHR10272:SF0">
    <property type="entry name" value="PLATELET-ACTIVATING FACTOR ACETYLHYDROLASE"/>
    <property type="match status" value="1"/>
</dbReference>
<dbReference type="OrthoDB" id="2363873at2759"/>
<dbReference type="EMBL" id="OOIP01000001">
    <property type="protein sequence ID" value="SPO35111.1"/>
    <property type="molecule type" value="Genomic_DNA"/>
</dbReference>
<evidence type="ECO:0000313" key="7">
    <source>
        <dbReference type="Proteomes" id="UP000323386"/>
    </source>
</evidence>
<accession>A0A5C3EVJ6</accession>
<dbReference type="Pfam" id="PF03403">
    <property type="entry name" value="PAF-AH_p_II"/>
    <property type="match status" value="1"/>
</dbReference>
<feature type="region of interest" description="Disordered" evidence="5">
    <location>
        <begin position="23"/>
        <end position="86"/>
    </location>
</feature>
<keyword evidence="2 6" id="KW-0378">Hydrolase</keyword>
<dbReference type="Proteomes" id="UP000323386">
    <property type="component" value="Unassembled WGS sequence"/>
</dbReference>
<dbReference type="PANTHER" id="PTHR10272">
    <property type="entry name" value="PLATELET-ACTIVATING FACTOR ACETYLHYDROLASE"/>
    <property type="match status" value="1"/>
</dbReference>
<keyword evidence="4" id="KW-0443">Lipid metabolism</keyword>
<dbReference type="GO" id="GO:0003847">
    <property type="term" value="F:1-alkyl-2-acetylglycerophosphocholine esterase activity"/>
    <property type="evidence" value="ECO:0007669"/>
    <property type="project" value="UniProtKB-EC"/>
</dbReference>
<feature type="compositionally biased region" description="Low complexity" evidence="5">
    <location>
        <begin position="206"/>
        <end position="222"/>
    </location>
</feature>
<evidence type="ECO:0000256" key="5">
    <source>
        <dbReference type="SAM" id="MobiDB-lite"/>
    </source>
</evidence>
<dbReference type="AlphaFoldDB" id="A0A5C3EVJ6"/>
<evidence type="ECO:0000256" key="4">
    <source>
        <dbReference type="ARBA" id="ARBA00023098"/>
    </source>
</evidence>